<gene>
    <name evidence="3" type="ORF">AMON00008_LOCUS16994</name>
</gene>
<sequence length="178" mass="18210">MAQGSRPGPSSDMPAMLPRVATAAVLLRLATADVISPHPHVQTPGVQTCDELGGSCRVPLEDARSDADACEAGEELKEFDVRCDSGCGYWQGRCGQPCCVPAAKQNETTTPAVLEGKSAVGMASMGGAKGAGPSSLAWVDGVALTVVAGIALGLYRCTCPRERRNVGLLEGEGGVPAE</sequence>
<dbReference type="AlphaFoldDB" id="A0A7S4QCL3"/>
<proteinExistence type="predicted"/>
<reference evidence="3" key="1">
    <citation type="submission" date="2021-01" db="EMBL/GenBank/DDBJ databases">
        <authorList>
            <person name="Corre E."/>
            <person name="Pelletier E."/>
            <person name="Niang G."/>
            <person name="Scheremetjew M."/>
            <person name="Finn R."/>
            <person name="Kale V."/>
            <person name="Holt S."/>
            <person name="Cochrane G."/>
            <person name="Meng A."/>
            <person name="Brown T."/>
            <person name="Cohen L."/>
        </authorList>
    </citation>
    <scope>NUCLEOTIDE SEQUENCE</scope>
    <source>
        <strain evidence="3">CCMP3105</strain>
    </source>
</reference>
<keyword evidence="1" id="KW-0472">Membrane</keyword>
<evidence type="ECO:0000313" key="3">
    <source>
        <dbReference type="EMBL" id="CAE4577374.1"/>
    </source>
</evidence>
<feature type="signal peptide" evidence="2">
    <location>
        <begin position="1"/>
        <end position="32"/>
    </location>
</feature>
<evidence type="ECO:0000256" key="1">
    <source>
        <dbReference type="SAM" id="Phobius"/>
    </source>
</evidence>
<evidence type="ECO:0000256" key="2">
    <source>
        <dbReference type="SAM" id="SignalP"/>
    </source>
</evidence>
<dbReference type="EMBL" id="HBNR01025243">
    <property type="protein sequence ID" value="CAE4577374.1"/>
    <property type="molecule type" value="Transcribed_RNA"/>
</dbReference>
<evidence type="ECO:0008006" key="4">
    <source>
        <dbReference type="Google" id="ProtNLM"/>
    </source>
</evidence>
<protein>
    <recommendedName>
        <fullName evidence="4">PSI domain-containing protein</fullName>
    </recommendedName>
</protein>
<accession>A0A7S4QCL3</accession>
<name>A0A7S4QCL3_9DINO</name>
<feature type="transmembrane region" description="Helical" evidence="1">
    <location>
        <begin position="135"/>
        <end position="155"/>
    </location>
</feature>
<feature type="chain" id="PRO_5030751528" description="PSI domain-containing protein" evidence="2">
    <location>
        <begin position="33"/>
        <end position="178"/>
    </location>
</feature>
<keyword evidence="2" id="KW-0732">Signal</keyword>
<organism evidence="3">
    <name type="scientific">Alexandrium monilatum</name>
    <dbReference type="NCBI Taxonomy" id="311494"/>
    <lineage>
        <taxon>Eukaryota</taxon>
        <taxon>Sar</taxon>
        <taxon>Alveolata</taxon>
        <taxon>Dinophyceae</taxon>
        <taxon>Gonyaulacales</taxon>
        <taxon>Pyrocystaceae</taxon>
        <taxon>Alexandrium</taxon>
    </lineage>
</organism>
<keyword evidence="1" id="KW-0812">Transmembrane</keyword>
<keyword evidence="1" id="KW-1133">Transmembrane helix</keyword>